<feature type="binding site" evidence="5">
    <location>
        <begin position="124"/>
        <end position="128"/>
    </location>
    <ligand>
        <name>S-adenosyl-L-methionine</name>
        <dbReference type="ChEBI" id="CHEBI:59789"/>
    </ligand>
</feature>
<feature type="binding site" evidence="5">
    <location>
        <begin position="193"/>
        <end position="196"/>
    </location>
    <ligand>
        <name>substrate</name>
    </ligand>
</feature>
<dbReference type="EC" id="2.1.1.297" evidence="5"/>
<evidence type="ECO:0000256" key="3">
    <source>
        <dbReference type="ARBA" id="ARBA00022691"/>
    </source>
</evidence>
<dbReference type="Pfam" id="PF17827">
    <property type="entry name" value="PrmC_N"/>
    <property type="match status" value="1"/>
</dbReference>
<feature type="binding site" evidence="5">
    <location>
        <position position="149"/>
    </location>
    <ligand>
        <name>S-adenosyl-L-methionine</name>
        <dbReference type="ChEBI" id="CHEBI:59789"/>
    </ligand>
</feature>
<feature type="binding site" evidence="5">
    <location>
        <position position="193"/>
    </location>
    <ligand>
        <name>S-adenosyl-L-methionine</name>
        <dbReference type="ChEBI" id="CHEBI:59789"/>
    </ligand>
</feature>
<evidence type="ECO:0000259" key="7">
    <source>
        <dbReference type="Pfam" id="PF17827"/>
    </source>
</evidence>
<dbReference type="AlphaFoldDB" id="A0A1H9W2M0"/>
<dbReference type="InterPro" id="IPR040758">
    <property type="entry name" value="PrmC_N"/>
</dbReference>
<dbReference type="Proteomes" id="UP000199687">
    <property type="component" value="Unassembled WGS sequence"/>
</dbReference>
<dbReference type="RefSeq" id="WP_089744401.1">
    <property type="nucleotide sequence ID" value="NZ_FOGL01000033.1"/>
</dbReference>
<evidence type="ECO:0000313" key="8">
    <source>
        <dbReference type="EMBL" id="SES28098.1"/>
    </source>
</evidence>
<keyword evidence="2 5" id="KW-0808">Transferase</keyword>
<comment type="similarity">
    <text evidence="5">Belongs to the protein N5-glutamine methyltransferase family. PrmC subfamily.</text>
</comment>
<gene>
    <name evidence="5" type="primary">prmC</name>
    <name evidence="8" type="ORF">SAMN04487944_13311</name>
</gene>
<dbReference type="InterPro" id="IPR050320">
    <property type="entry name" value="N5-glutamine_MTase"/>
</dbReference>
<dbReference type="CDD" id="cd02440">
    <property type="entry name" value="AdoMet_MTases"/>
    <property type="match status" value="1"/>
</dbReference>
<keyword evidence="1 5" id="KW-0489">Methyltransferase</keyword>
<sequence>MTAPTIYEALKWASSFLENASREPKVAEILIMNELNMTKAHLISSLRDKMASETFCSYKAKIEQHARTGIPVQHITGKETFFDRTFQVNADVLIPRPETEELVYHVIQTVKKKGWSNFTCGDVGTGSGIIAITLALELGKRVDKMLATDISEKALAVARENADNLDAAVDFFQGNFLTPLIDQKVMIDILVSNPPYIDRNESEQMADTVKNFDPELALFAENNGLLAYETILEQAKSVLKEKAILAFEIGYQQGEAVSELIHSNFPKSDIHVLKDINGKDRIVIAEIENKN</sequence>
<comment type="catalytic activity">
    <reaction evidence="4 5">
        <text>L-glutaminyl-[peptide chain release factor] + S-adenosyl-L-methionine = N(5)-methyl-L-glutaminyl-[peptide chain release factor] + S-adenosyl-L-homocysteine + H(+)</text>
        <dbReference type="Rhea" id="RHEA:42896"/>
        <dbReference type="Rhea" id="RHEA-COMP:10271"/>
        <dbReference type="Rhea" id="RHEA-COMP:10272"/>
        <dbReference type="ChEBI" id="CHEBI:15378"/>
        <dbReference type="ChEBI" id="CHEBI:30011"/>
        <dbReference type="ChEBI" id="CHEBI:57856"/>
        <dbReference type="ChEBI" id="CHEBI:59789"/>
        <dbReference type="ChEBI" id="CHEBI:61891"/>
        <dbReference type="EC" id="2.1.1.297"/>
    </reaction>
</comment>
<dbReference type="OrthoDB" id="9800643at2"/>
<dbReference type="InterPro" id="IPR002052">
    <property type="entry name" value="DNA_methylase_N6_adenine_CS"/>
</dbReference>
<dbReference type="GO" id="GO:0102559">
    <property type="term" value="F:peptide chain release factor N(5)-glutamine methyltransferase activity"/>
    <property type="evidence" value="ECO:0007669"/>
    <property type="project" value="UniProtKB-EC"/>
</dbReference>
<dbReference type="Gene3D" id="3.40.50.150">
    <property type="entry name" value="Vaccinia Virus protein VP39"/>
    <property type="match status" value="1"/>
</dbReference>
<dbReference type="NCBIfam" id="TIGR00536">
    <property type="entry name" value="hemK_fam"/>
    <property type="match status" value="1"/>
</dbReference>
<dbReference type="HAMAP" id="MF_02126">
    <property type="entry name" value="RF_methyltr_PrmC"/>
    <property type="match status" value="1"/>
</dbReference>
<accession>A0A1H9W2M0</accession>
<evidence type="ECO:0000256" key="4">
    <source>
        <dbReference type="ARBA" id="ARBA00048391"/>
    </source>
</evidence>
<dbReference type="InterPro" id="IPR029063">
    <property type="entry name" value="SAM-dependent_MTases_sf"/>
</dbReference>
<dbReference type="PROSITE" id="PS00092">
    <property type="entry name" value="N6_MTASE"/>
    <property type="match status" value="1"/>
</dbReference>
<feature type="domain" description="Release factor glutamine methyltransferase N-terminal" evidence="7">
    <location>
        <begin position="8"/>
        <end position="77"/>
    </location>
</feature>
<evidence type="ECO:0000256" key="2">
    <source>
        <dbReference type="ARBA" id="ARBA00022679"/>
    </source>
</evidence>
<evidence type="ECO:0000256" key="5">
    <source>
        <dbReference type="HAMAP-Rule" id="MF_02126"/>
    </source>
</evidence>
<feature type="domain" description="Methyltransferase small" evidence="6">
    <location>
        <begin position="120"/>
        <end position="204"/>
    </location>
</feature>
<dbReference type="NCBIfam" id="TIGR03534">
    <property type="entry name" value="RF_mod_PrmC"/>
    <property type="match status" value="1"/>
</dbReference>
<protein>
    <recommendedName>
        <fullName evidence="5">Release factor glutamine methyltransferase</fullName>
        <shortName evidence="5">RF MTase</shortName>
        <ecNumber evidence="5">2.1.1.297</ecNumber>
    </recommendedName>
    <alternativeName>
        <fullName evidence="5">N5-glutamine methyltransferase PrmC</fullName>
    </alternativeName>
    <alternativeName>
        <fullName evidence="5">Protein-(glutamine-N5) MTase PrmC</fullName>
    </alternativeName>
    <alternativeName>
        <fullName evidence="5">Protein-glutamine N-methyltransferase PrmC</fullName>
    </alternativeName>
</protein>
<keyword evidence="3 5" id="KW-0949">S-adenosyl-L-methionine</keyword>
<dbReference type="EMBL" id="FOGL01000033">
    <property type="protein sequence ID" value="SES28098.1"/>
    <property type="molecule type" value="Genomic_DNA"/>
</dbReference>
<proteinExistence type="inferred from homology"/>
<evidence type="ECO:0000256" key="1">
    <source>
        <dbReference type="ARBA" id="ARBA00022603"/>
    </source>
</evidence>
<dbReference type="GO" id="GO:0003676">
    <property type="term" value="F:nucleic acid binding"/>
    <property type="evidence" value="ECO:0007669"/>
    <property type="project" value="InterPro"/>
</dbReference>
<dbReference type="PANTHER" id="PTHR18895:SF74">
    <property type="entry name" value="MTRF1L RELEASE FACTOR GLUTAMINE METHYLTRANSFERASE"/>
    <property type="match status" value="1"/>
</dbReference>
<dbReference type="PANTHER" id="PTHR18895">
    <property type="entry name" value="HEMK METHYLTRANSFERASE"/>
    <property type="match status" value="1"/>
</dbReference>
<evidence type="ECO:0000259" key="6">
    <source>
        <dbReference type="Pfam" id="PF05175"/>
    </source>
</evidence>
<comment type="function">
    <text evidence="5">Methylates the class 1 translation termination release factors RF1/PrfA and RF2/PrfB on the glutamine residue of the universally conserved GGQ motif.</text>
</comment>
<dbReference type="STRING" id="531814.SAMN04487944_13311"/>
<dbReference type="InterPro" id="IPR019874">
    <property type="entry name" value="RF_methyltr_PrmC"/>
</dbReference>
<dbReference type="Gene3D" id="1.10.8.10">
    <property type="entry name" value="DNA helicase RuvA subunit, C-terminal domain"/>
    <property type="match status" value="1"/>
</dbReference>
<dbReference type="InterPro" id="IPR004556">
    <property type="entry name" value="HemK-like"/>
</dbReference>
<keyword evidence="9" id="KW-1185">Reference proteome</keyword>
<name>A0A1H9W2M0_9BACI</name>
<evidence type="ECO:0000313" key="9">
    <source>
        <dbReference type="Proteomes" id="UP000199687"/>
    </source>
</evidence>
<dbReference type="GO" id="GO:0032259">
    <property type="term" value="P:methylation"/>
    <property type="evidence" value="ECO:0007669"/>
    <property type="project" value="UniProtKB-KW"/>
</dbReference>
<reference evidence="8 9" key="1">
    <citation type="submission" date="2016-10" db="EMBL/GenBank/DDBJ databases">
        <authorList>
            <person name="de Groot N.N."/>
        </authorList>
    </citation>
    <scope>NUCLEOTIDE SEQUENCE [LARGE SCALE GENOMIC DNA]</scope>
    <source>
        <strain evidence="8 9">CGMCC 1.7727</strain>
    </source>
</reference>
<organism evidence="8 9">
    <name type="scientific">Gracilibacillus ureilyticus</name>
    <dbReference type="NCBI Taxonomy" id="531814"/>
    <lineage>
        <taxon>Bacteria</taxon>
        <taxon>Bacillati</taxon>
        <taxon>Bacillota</taxon>
        <taxon>Bacilli</taxon>
        <taxon>Bacillales</taxon>
        <taxon>Bacillaceae</taxon>
        <taxon>Gracilibacillus</taxon>
    </lineage>
</organism>
<feature type="binding site" evidence="5">
    <location>
        <position position="176"/>
    </location>
    <ligand>
        <name>S-adenosyl-L-methionine</name>
        <dbReference type="ChEBI" id="CHEBI:59789"/>
    </ligand>
</feature>
<dbReference type="Pfam" id="PF05175">
    <property type="entry name" value="MTS"/>
    <property type="match status" value="1"/>
</dbReference>
<dbReference type="SUPFAM" id="SSF53335">
    <property type="entry name" value="S-adenosyl-L-methionine-dependent methyltransferases"/>
    <property type="match status" value="1"/>
</dbReference>
<dbReference type="InterPro" id="IPR007848">
    <property type="entry name" value="Small_mtfrase_dom"/>
</dbReference>